<sequence length="291" mass="32649">MTRVALVTGASSIIGSALARELCAQGFVVYAGDLNLKAISYLRNFGIIPILLDITHQGSVESAREMIESNNGQLDVLVNNTDLDYHGAATDMRDKDIIACYNANVFGPMRVVREFAPLLIKAEGTITFTGSVAGIFPLPFSSTYNSSKAAIHQYAATLRMEMKPFNVKVLNFVTGSRKSDHHDQFAIRRNSIYNRPDLNEAYNHREVFLKSRIDPDEYAARVVRDILVAGVDSSFDNYLGVKTPRVITLQHWCPRWIVEKILVSQFKLGKAYRRIRSDSQSTCEFRFNDTA</sequence>
<reference evidence="5 6" key="1">
    <citation type="submission" date="2019-07" db="EMBL/GenBank/DDBJ databases">
        <title>Genome assembly of two rare yeast pathogens: Diutina rugosa and Trichomonascus ciferrii.</title>
        <authorList>
            <person name="Mixao V."/>
            <person name="Saus E."/>
            <person name="Hansen A."/>
            <person name="Lass-Flor C."/>
            <person name="Gabaldon T."/>
        </authorList>
    </citation>
    <scope>NUCLEOTIDE SEQUENCE [LARGE SCALE GENOMIC DNA]</scope>
    <source>
        <strain evidence="5 6">CBS 613</strain>
    </source>
</reference>
<dbReference type="OMA" id="CPRWIVE"/>
<dbReference type="PROSITE" id="PS00061">
    <property type="entry name" value="ADH_SHORT"/>
    <property type="match status" value="1"/>
</dbReference>
<dbReference type="RefSeq" id="XP_034013183.1">
    <property type="nucleotide sequence ID" value="XM_034154660.1"/>
</dbReference>
<proteinExistence type="inferred from homology"/>
<evidence type="ECO:0000313" key="5">
    <source>
        <dbReference type="EMBL" id="KAA8904098.1"/>
    </source>
</evidence>
<dbReference type="Pfam" id="PF00106">
    <property type="entry name" value="adh_short"/>
    <property type="match status" value="1"/>
</dbReference>
<name>A0A642UWD4_DIURU</name>
<dbReference type="AlphaFoldDB" id="A0A642UWD4"/>
<dbReference type="GO" id="GO:0006654">
    <property type="term" value="P:phosphatidic acid biosynthetic process"/>
    <property type="evidence" value="ECO:0007669"/>
    <property type="project" value="TreeGrafter"/>
</dbReference>
<organism evidence="5 6">
    <name type="scientific">Diutina rugosa</name>
    <name type="common">Yeast</name>
    <name type="synonym">Candida rugosa</name>
    <dbReference type="NCBI Taxonomy" id="5481"/>
    <lineage>
        <taxon>Eukaryota</taxon>
        <taxon>Fungi</taxon>
        <taxon>Dikarya</taxon>
        <taxon>Ascomycota</taxon>
        <taxon>Saccharomycotina</taxon>
        <taxon>Pichiomycetes</taxon>
        <taxon>Debaryomycetaceae</taxon>
        <taxon>Diutina</taxon>
    </lineage>
</organism>
<dbReference type="Proteomes" id="UP000449547">
    <property type="component" value="Unassembled WGS sequence"/>
</dbReference>
<dbReference type="InterPro" id="IPR020904">
    <property type="entry name" value="Sc_DH/Rdtase_CS"/>
</dbReference>
<dbReference type="GO" id="GO:0005783">
    <property type="term" value="C:endoplasmic reticulum"/>
    <property type="evidence" value="ECO:0007669"/>
    <property type="project" value="TreeGrafter"/>
</dbReference>
<gene>
    <name evidence="5" type="ORF">DIURU_002050</name>
</gene>
<comment type="similarity">
    <text evidence="1 4">Belongs to the short-chain dehydrogenases/reductases (SDR) family.</text>
</comment>
<dbReference type="PRINTS" id="PR00080">
    <property type="entry name" value="SDRFAMILY"/>
</dbReference>
<keyword evidence="6" id="KW-1185">Reference proteome</keyword>
<evidence type="ECO:0000256" key="2">
    <source>
        <dbReference type="ARBA" id="ARBA00022857"/>
    </source>
</evidence>
<dbReference type="GO" id="GO:0000140">
    <property type="term" value="F:acylglycerone-phosphate reductase (NADP+) activity"/>
    <property type="evidence" value="ECO:0007669"/>
    <property type="project" value="TreeGrafter"/>
</dbReference>
<dbReference type="GeneID" id="54780701"/>
<dbReference type="OrthoDB" id="2102561at2759"/>
<keyword evidence="3" id="KW-0560">Oxidoreductase</keyword>
<accession>A0A642UWD4</accession>
<dbReference type="SUPFAM" id="SSF51735">
    <property type="entry name" value="NAD(P)-binding Rossmann-fold domains"/>
    <property type="match status" value="1"/>
</dbReference>
<dbReference type="PANTHER" id="PTHR44169">
    <property type="entry name" value="NADPH-DEPENDENT 1-ACYLDIHYDROXYACETONE PHOSPHATE REDUCTASE"/>
    <property type="match status" value="1"/>
</dbReference>
<keyword evidence="2" id="KW-0521">NADP</keyword>
<dbReference type="GO" id="GO:0005811">
    <property type="term" value="C:lipid droplet"/>
    <property type="evidence" value="ECO:0007669"/>
    <property type="project" value="TreeGrafter"/>
</dbReference>
<evidence type="ECO:0000256" key="1">
    <source>
        <dbReference type="ARBA" id="ARBA00006484"/>
    </source>
</evidence>
<dbReference type="InterPro" id="IPR036291">
    <property type="entry name" value="NAD(P)-bd_dom_sf"/>
</dbReference>
<evidence type="ECO:0000313" key="6">
    <source>
        <dbReference type="Proteomes" id="UP000449547"/>
    </source>
</evidence>
<evidence type="ECO:0000256" key="3">
    <source>
        <dbReference type="ARBA" id="ARBA00023002"/>
    </source>
</evidence>
<evidence type="ECO:0000256" key="4">
    <source>
        <dbReference type="RuleBase" id="RU000363"/>
    </source>
</evidence>
<protein>
    <submittedName>
        <fullName evidence="5">Uncharacterized protein</fullName>
    </submittedName>
</protein>
<comment type="caution">
    <text evidence="5">The sequence shown here is derived from an EMBL/GenBank/DDBJ whole genome shotgun (WGS) entry which is preliminary data.</text>
</comment>
<dbReference type="GO" id="GO:0004806">
    <property type="term" value="F:triacylglycerol lipase activity"/>
    <property type="evidence" value="ECO:0007669"/>
    <property type="project" value="TreeGrafter"/>
</dbReference>
<dbReference type="InterPro" id="IPR002347">
    <property type="entry name" value="SDR_fam"/>
</dbReference>
<dbReference type="PRINTS" id="PR00081">
    <property type="entry name" value="GDHRDH"/>
</dbReference>
<dbReference type="VEuPathDB" id="FungiDB:DIURU_002050"/>
<dbReference type="Gene3D" id="3.40.50.720">
    <property type="entry name" value="NAD(P)-binding Rossmann-like Domain"/>
    <property type="match status" value="1"/>
</dbReference>
<dbReference type="EMBL" id="SWFT01000064">
    <property type="protein sequence ID" value="KAA8904098.1"/>
    <property type="molecule type" value="Genomic_DNA"/>
</dbReference>
<dbReference type="PANTHER" id="PTHR44169:SF6">
    <property type="entry name" value="NADPH-DEPENDENT 1-ACYLDIHYDROXYACETONE PHOSPHATE REDUCTASE"/>
    <property type="match status" value="1"/>
</dbReference>
<dbReference type="GO" id="GO:0019433">
    <property type="term" value="P:triglyceride catabolic process"/>
    <property type="evidence" value="ECO:0007669"/>
    <property type="project" value="TreeGrafter"/>
</dbReference>